<protein>
    <submittedName>
        <fullName evidence="1">Uncharacterized protein</fullName>
    </submittedName>
</protein>
<name>A0A7N2MLG9_QUELO</name>
<dbReference type="InParanoid" id="A0A7N2MLG9"/>
<dbReference type="Gramene" id="QL09p043448:mrna">
    <property type="protein sequence ID" value="QL09p043448:mrna:CDS:1"/>
    <property type="gene ID" value="QL09p043448"/>
</dbReference>
<accession>A0A7N2MLG9</accession>
<organism evidence="1 2">
    <name type="scientific">Quercus lobata</name>
    <name type="common">Valley oak</name>
    <dbReference type="NCBI Taxonomy" id="97700"/>
    <lineage>
        <taxon>Eukaryota</taxon>
        <taxon>Viridiplantae</taxon>
        <taxon>Streptophyta</taxon>
        <taxon>Embryophyta</taxon>
        <taxon>Tracheophyta</taxon>
        <taxon>Spermatophyta</taxon>
        <taxon>Magnoliopsida</taxon>
        <taxon>eudicotyledons</taxon>
        <taxon>Gunneridae</taxon>
        <taxon>Pentapetalae</taxon>
        <taxon>rosids</taxon>
        <taxon>fabids</taxon>
        <taxon>Fagales</taxon>
        <taxon>Fagaceae</taxon>
        <taxon>Quercus</taxon>
    </lineage>
</organism>
<reference evidence="1" key="2">
    <citation type="submission" date="2021-01" db="UniProtKB">
        <authorList>
            <consortium name="EnsemblPlants"/>
        </authorList>
    </citation>
    <scope>IDENTIFICATION</scope>
</reference>
<keyword evidence="2" id="KW-1185">Reference proteome</keyword>
<reference evidence="1 2" key="1">
    <citation type="journal article" date="2016" name="G3 (Bethesda)">
        <title>First Draft Assembly and Annotation of the Genome of a California Endemic Oak Quercus lobata Nee (Fagaceae).</title>
        <authorList>
            <person name="Sork V.L."/>
            <person name="Fitz-Gibbon S.T."/>
            <person name="Puiu D."/>
            <person name="Crepeau M."/>
            <person name="Gugger P.F."/>
            <person name="Sherman R."/>
            <person name="Stevens K."/>
            <person name="Langley C.H."/>
            <person name="Pellegrini M."/>
            <person name="Salzberg S.L."/>
        </authorList>
    </citation>
    <scope>NUCLEOTIDE SEQUENCE [LARGE SCALE GENOMIC DNA]</scope>
    <source>
        <strain evidence="1 2">cv. SW786</strain>
    </source>
</reference>
<proteinExistence type="predicted"/>
<sequence length="85" mass="9983">MVTLSDHIWLWYFLPQNFEIWIGNDTKSLWECDANGFREIVIKIDNEGSSLVKKCGLRVVYKKDIEDFNSSMVQCSNNSIIPYEF</sequence>
<evidence type="ECO:0000313" key="2">
    <source>
        <dbReference type="Proteomes" id="UP000594261"/>
    </source>
</evidence>
<dbReference type="EMBL" id="LRBV02000009">
    <property type="status" value="NOT_ANNOTATED_CDS"/>
    <property type="molecule type" value="Genomic_DNA"/>
</dbReference>
<dbReference type="Proteomes" id="UP000594261">
    <property type="component" value="Chromosome 9"/>
</dbReference>
<evidence type="ECO:0000313" key="1">
    <source>
        <dbReference type="EnsemblPlants" id="QL09p043448:mrna:CDS:1"/>
    </source>
</evidence>
<dbReference type="EnsemblPlants" id="QL09p043448:mrna">
    <property type="protein sequence ID" value="QL09p043448:mrna:CDS:1"/>
    <property type="gene ID" value="QL09p043448"/>
</dbReference>
<dbReference type="AlphaFoldDB" id="A0A7N2MLG9"/>